<protein>
    <recommendedName>
        <fullName evidence="1">Heterokaryon incompatibility domain-containing protein</fullName>
    </recommendedName>
</protein>
<evidence type="ECO:0000313" key="5">
    <source>
        <dbReference type="Proteomes" id="UP000293195"/>
    </source>
</evidence>
<dbReference type="EMBL" id="PDXB01000040">
    <property type="protein sequence ID" value="RYN19846.1"/>
    <property type="molecule type" value="Genomic_DNA"/>
</dbReference>
<proteinExistence type="predicted"/>
<comment type="caution">
    <text evidence="2">The sequence shown here is derived from an EMBL/GenBank/DDBJ whole genome shotgun (WGS) entry which is preliminary data.</text>
</comment>
<dbReference type="EMBL" id="PDXF01000029">
    <property type="protein sequence ID" value="RYN97400.1"/>
    <property type="molecule type" value="Genomic_DNA"/>
</dbReference>
<sequence>MWGKDPSKQLRLMSSTLQDFQKAIPLDTLPHIFTEAIRITRYLGFKHLWIDSLCIIQDSKSDWTAEASMMSAVYNNAICTIAFVLPPDVSKDSTQCRDPRTSTPCIIREPTPAGQAIVVRPSVYRSIAGYVYDRWPLSSRAWTLQEQVLSPRTVFLGDRTIKWECVETFCDELGGGLEVQSKEHSKSLSNKTLLSAQRICGPDGTSPTLRQTEKDQMFDETLNNWTELINRYRMRDLTQASDRIMAFAGIAQAFQAEHGLTYLAGMWKEHLPRSLLWYICDRANTTETSSSIPKNPVLDSMPTWSFFASPVYSSRLKRAIGLRHLWNNCGNYDHYDERNLYYLFSATLLHFRWSNKPVNHSPPTAYYDFAGLQITLELLTVDVPVPSDQESDEYGMLPCKSLEAELYPLFRLYAPPEFVEVCFCFDDYGNFDQVPAEVRIALIEESWNKFFEGTYYLDGLVLAPGAEKDTWKRLGYMYGKAASYNEYPTLFSLMTAGKALPKGSTSRSGEKSIFLGLEGAKIETLTLV</sequence>
<accession>A0AB37W3Q4</accession>
<dbReference type="Pfam" id="PF06985">
    <property type="entry name" value="HET"/>
    <property type="match status" value="1"/>
</dbReference>
<feature type="domain" description="Heterokaryon incompatibility" evidence="1">
    <location>
        <begin position="1"/>
        <end position="146"/>
    </location>
</feature>
<reference evidence="2" key="1">
    <citation type="submission" date="2017-10" db="EMBL/GenBank/DDBJ databases">
        <authorList>
            <person name="Armitage A.D."/>
            <person name="Barbara D.J."/>
            <person name="Woodhall J.W."/>
            <person name="Sreenivasaprasad S."/>
            <person name="Lane C.R."/>
            <person name="Clarkson J.P."/>
            <person name="Harrison R.J."/>
        </authorList>
    </citation>
    <scope>NUCLEOTIDE SEQUENCE</scope>
    <source>
        <strain evidence="2">FERA 1164</strain>
        <strain evidence="3">FERA 635</strain>
    </source>
</reference>
<name>A0AB37W3Q4_9PLEO</name>
<reference evidence="2" key="2">
    <citation type="journal article" date="2019" name="bioRxiv">
        <title>Genomics, evolutionary history and diagnostics of the Alternaria alternata species group including apple and Asian pear pathotypes.</title>
        <authorList>
            <person name="Armitage A.D."/>
            <person name="Cockerton H.M."/>
            <person name="Sreenivasaprasad S."/>
            <person name="Woodhall J.W."/>
            <person name="Lane C.R."/>
            <person name="Harrison R.J."/>
            <person name="Clarkson J.P."/>
        </authorList>
    </citation>
    <scope>NUCLEOTIDE SEQUENCE</scope>
    <source>
        <strain evidence="2">FERA 1164</strain>
        <strain evidence="3">FERA 635</strain>
    </source>
</reference>
<dbReference type="Proteomes" id="UP000292340">
    <property type="component" value="Unassembled WGS sequence"/>
</dbReference>
<evidence type="ECO:0000313" key="2">
    <source>
        <dbReference type="EMBL" id="RYN19846.1"/>
    </source>
</evidence>
<dbReference type="Proteomes" id="UP000293195">
    <property type="component" value="Unassembled WGS sequence"/>
</dbReference>
<dbReference type="PANTHER" id="PTHR33112">
    <property type="entry name" value="DOMAIN PROTEIN, PUTATIVE-RELATED"/>
    <property type="match status" value="1"/>
</dbReference>
<dbReference type="AlphaFoldDB" id="A0AB37W3Q4"/>
<keyword evidence="5" id="KW-1185">Reference proteome</keyword>
<gene>
    <name evidence="2" type="ORF">AA0115_g10493</name>
    <name evidence="3" type="ORF">AA0119_g7461</name>
</gene>
<evidence type="ECO:0000313" key="4">
    <source>
        <dbReference type="Proteomes" id="UP000292340"/>
    </source>
</evidence>
<evidence type="ECO:0000259" key="1">
    <source>
        <dbReference type="Pfam" id="PF06985"/>
    </source>
</evidence>
<organism evidence="2 4">
    <name type="scientific">Alternaria tenuissima</name>
    <dbReference type="NCBI Taxonomy" id="119927"/>
    <lineage>
        <taxon>Eukaryota</taxon>
        <taxon>Fungi</taxon>
        <taxon>Dikarya</taxon>
        <taxon>Ascomycota</taxon>
        <taxon>Pezizomycotina</taxon>
        <taxon>Dothideomycetes</taxon>
        <taxon>Pleosporomycetidae</taxon>
        <taxon>Pleosporales</taxon>
        <taxon>Pleosporineae</taxon>
        <taxon>Pleosporaceae</taxon>
        <taxon>Alternaria</taxon>
        <taxon>Alternaria sect. Alternaria</taxon>
        <taxon>Alternaria alternata complex</taxon>
    </lineage>
</organism>
<evidence type="ECO:0000313" key="3">
    <source>
        <dbReference type="EMBL" id="RYN97400.1"/>
    </source>
</evidence>
<dbReference type="InterPro" id="IPR010730">
    <property type="entry name" value="HET"/>
</dbReference>
<dbReference type="PANTHER" id="PTHR33112:SF9">
    <property type="entry name" value="HETEROKARYON INCOMPATIBILITY DOMAIN-CONTAINING PROTEIN"/>
    <property type="match status" value="1"/>
</dbReference>